<reference evidence="1 2" key="1">
    <citation type="submission" date="2018-08" db="EMBL/GenBank/DDBJ databases">
        <title>A genome reference for cultivated species of the human gut microbiota.</title>
        <authorList>
            <person name="Zou Y."/>
            <person name="Xue W."/>
            <person name="Luo G."/>
        </authorList>
    </citation>
    <scope>NUCLEOTIDE SEQUENCE [LARGE SCALE GENOMIC DNA]</scope>
    <source>
        <strain evidence="1 2">AM30-4</strain>
    </source>
</reference>
<sequence>MRKILYAIAFLFLVVSYSYSQGRTQDVVYLKNGSVIRGLIIEQVPNKSIKVQTRDESIFVYQMDEIEKLGKEEDTSYSFKKILGPKRTYDIKGYRGFLDLGYTTGDDGCIQFTTSHGYQLNPYFFFGAGTGVSYFTDSESALIPVFADLRGNFTNGQIVPFIGLRIGYAIDVTSDYGGNGFYCNPFVGVKYMLGKQSAVNFSLGYGSQARRYSFRGHSSSKSIDGFNFKIGIEF</sequence>
<name>A0A395YUV1_PARDI</name>
<organism evidence="1 2">
    <name type="scientific">Parabacteroides distasonis</name>
    <dbReference type="NCBI Taxonomy" id="823"/>
    <lineage>
        <taxon>Bacteria</taxon>
        <taxon>Pseudomonadati</taxon>
        <taxon>Bacteroidota</taxon>
        <taxon>Bacteroidia</taxon>
        <taxon>Bacteroidales</taxon>
        <taxon>Tannerellaceae</taxon>
        <taxon>Parabacteroides</taxon>
    </lineage>
</organism>
<comment type="caution">
    <text evidence="1">The sequence shown here is derived from an EMBL/GenBank/DDBJ whole genome shotgun (WGS) entry which is preliminary data.</text>
</comment>
<dbReference type="EMBL" id="QSJN01000011">
    <property type="protein sequence ID" value="RHD72475.1"/>
    <property type="molecule type" value="Genomic_DNA"/>
</dbReference>
<evidence type="ECO:0000313" key="2">
    <source>
        <dbReference type="Proteomes" id="UP000284660"/>
    </source>
</evidence>
<dbReference type="Proteomes" id="UP000284660">
    <property type="component" value="Unassembled WGS sequence"/>
</dbReference>
<dbReference type="AlphaFoldDB" id="A0A395YUV1"/>
<evidence type="ECO:0000313" key="1">
    <source>
        <dbReference type="EMBL" id="RHD72475.1"/>
    </source>
</evidence>
<gene>
    <name evidence="1" type="ORF">DW782_16610</name>
</gene>
<proteinExistence type="predicted"/>
<accession>A0A395YUV1</accession>
<evidence type="ECO:0008006" key="3">
    <source>
        <dbReference type="Google" id="ProtNLM"/>
    </source>
</evidence>
<dbReference type="RefSeq" id="WP_122115003.1">
    <property type="nucleotide sequence ID" value="NZ_CAXSKO010000001.1"/>
</dbReference>
<protein>
    <recommendedName>
        <fullName evidence="3">Outer membrane protein beta-barrel domain-containing protein</fullName>
    </recommendedName>
</protein>